<keyword evidence="2" id="KW-0645">Protease</keyword>
<dbReference type="Gene3D" id="2.60.40.1120">
    <property type="entry name" value="Carboxypeptidase-like, regulatory domain"/>
    <property type="match status" value="1"/>
</dbReference>
<comment type="caution">
    <text evidence="2">The sequence shown here is derived from an EMBL/GenBank/DDBJ whole genome shotgun (WGS) entry which is preliminary data.</text>
</comment>
<keyword evidence="1" id="KW-0732">Signal</keyword>
<gene>
    <name evidence="2" type="ORF">EPL05_15970</name>
</gene>
<reference evidence="2 3" key="1">
    <citation type="submission" date="2019-01" db="EMBL/GenBank/DDBJ databases">
        <title>Mucilaginibacter antarcticum sp. nov., isolated from antarctic soil.</title>
        <authorList>
            <person name="Yan Y.-Q."/>
            <person name="Du Z.-J."/>
        </authorList>
    </citation>
    <scope>NUCLEOTIDE SEQUENCE [LARGE SCALE GENOMIC DNA]</scope>
    <source>
        <strain evidence="2 3">F01003</strain>
    </source>
</reference>
<protein>
    <submittedName>
        <fullName evidence="2">Carboxypeptidase-like regulatory domain-containing protein</fullName>
    </submittedName>
</protein>
<evidence type="ECO:0000313" key="3">
    <source>
        <dbReference type="Proteomes" id="UP000286701"/>
    </source>
</evidence>
<accession>A0A444MLS2</accession>
<dbReference type="AlphaFoldDB" id="A0A444MLS2"/>
<dbReference type="SUPFAM" id="SSF49464">
    <property type="entry name" value="Carboxypeptidase regulatory domain-like"/>
    <property type="match status" value="1"/>
</dbReference>
<organism evidence="2 3">
    <name type="scientific">Mucilaginibacter gilvus</name>
    <dbReference type="NCBI Taxonomy" id="2305909"/>
    <lineage>
        <taxon>Bacteria</taxon>
        <taxon>Pseudomonadati</taxon>
        <taxon>Bacteroidota</taxon>
        <taxon>Sphingobacteriia</taxon>
        <taxon>Sphingobacteriales</taxon>
        <taxon>Sphingobacteriaceae</taxon>
        <taxon>Mucilaginibacter</taxon>
    </lineage>
</organism>
<feature type="chain" id="PRO_5019284532" evidence="1">
    <location>
        <begin position="26"/>
        <end position="380"/>
    </location>
</feature>
<name>A0A444MLS2_9SPHI</name>
<dbReference type="EMBL" id="SBIW01000007">
    <property type="protein sequence ID" value="RWY50245.1"/>
    <property type="molecule type" value="Genomic_DNA"/>
</dbReference>
<feature type="signal peptide" evidence="1">
    <location>
        <begin position="1"/>
        <end position="25"/>
    </location>
</feature>
<keyword evidence="2" id="KW-0378">Hydrolase</keyword>
<dbReference type="Proteomes" id="UP000286701">
    <property type="component" value="Unassembled WGS sequence"/>
</dbReference>
<proteinExistence type="predicted"/>
<dbReference type="InterPro" id="IPR008969">
    <property type="entry name" value="CarboxyPept-like_regulatory"/>
</dbReference>
<dbReference type="RefSeq" id="WP_128534976.1">
    <property type="nucleotide sequence ID" value="NZ_SBIW01000007.1"/>
</dbReference>
<sequence>MNMKFAIQKFCGLMLFLLISATTFAQQTLTIGGTVSDDKGAIPGATVFLTGTKFMMATNATGDFKFSKVPPGNYSLIVKMLGFEPFLKQMMVGDANVTINVLLKESTSQLAEVVIRPNSKDWYKNLELFKAQFLGENDNAKQCKIMNAEVLALNYDKDTRILKASAEDLLKIENKALGYRITYLLVNFQFDTRKNTVVYQGYPSFENMTGTTGEEAAWNEKRAGAYEGSIQHFISSLYNNNTKQQGFVVYELAKWTPGGSGYFTHADSTVRKRRVELDTMLTTMNQNYKKLGFNKPLFVVYLKKREDTQYQAHGYSLSKLYQDKRLDDGQTSIINLQAPTVIIDAKGAFYKPQDLFFEGYMGWQKVANLTPFGFNLKTGG</sequence>
<dbReference type="OrthoDB" id="1223654at2"/>
<dbReference type="Pfam" id="PF13715">
    <property type="entry name" value="CarbopepD_reg_2"/>
    <property type="match status" value="1"/>
</dbReference>
<keyword evidence="2" id="KW-0121">Carboxypeptidase</keyword>
<keyword evidence="3" id="KW-1185">Reference proteome</keyword>
<evidence type="ECO:0000313" key="2">
    <source>
        <dbReference type="EMBL" id="RWY50245.1"/>
    </source>
</evidence>
<evidence type="ECO:0000256" key="1">
    <source>
        <dbReference type="SAM" id="SignalP"/>
    </source>
</evidence>
<dbReference type="GO" id="GO:0004180">
    <property type="term" value="F:carboxypeptidase activity"/>
    <property type="evidence" value="ECO:0007669"/>
    <property type="project" value="UniProtKB-KW"/>
</dbReference>